<comment type="subcellular location">
    <subcellularLocation>
        <location evidence="2 11">Cell membrane</location>
        <topology evidence="2 11">Multi-pass membrane protein</topology>
    </subcellularLocation>
</comment>
<evidence type="ECO:0000256" key="7">
    <source>
        <dbReference type="ARBA" id="ARBA00022971"/>
    </source>
</evidence>
<reference evidence="12 13" key="1">
    <citation type="submission" date="2016-02" db="EMBL/GenBank/DDBJ databases">
        <title>Complete genome sequence and transcriptome regulation of the pentose utilising yeast Sugiyamaella lignohabitans.</title>
        <authorList>
            <person name="Bellasio M."/>
            <person name="Peymann A."/>
            <person name="Valli M."/>
            <person name="Sipitzky M."/>
            <person name="Graf A."/>
            <person name="Sauer M."/>
            <person name="Marx H."/>
            <person name="Mattanovich D."/>
        </authorList>
    </citation>
    <scope>NUCLEOTIDE SEQUENCE [LARGE SCALE GENOMIC DNA]</scope>
    <source>
        <strain evidence="12 13">CBS 10342</strain>
    </source>
</reference>
<feature type="transmembrane region" description="Helical" evidence="11">
    <location>
        <begin position="335"/>
        <end position="360"/>
    </location>
</feature>
<keyword evidence="5 11" id="KW-1003">Cell membrane</keyword>
<keyword evidence="9 11" id="KW-0472">Membrane</keyword>
<evidence type="ECO:0000256" key="10">
    <source>
        <dbReference type="ARBA" id="ARBA00023180"/>
    </source>
</evidence>
<dbReference type="PANTHER" id="PTHR31030">
    <property type="entry name" value="PLASMA MEMBRANE FUSION PROTEIN PRM1"/>
    <property type="match status" value="1"/>
</dbReference>
<evidence type="ECO:0000256" key="2">
    <source>
        <dbReference type="ARBA" id="ARBA00004651"/>
    </source>
</evidence>
<dbReference type="PANTHER" id="PTHR31030:SF1">
    <property type="entry name" value="PLASMA MEMBRANE FUSION PROTEIN PRM1"/>
    <property type="match status" value="1"/>
</dbReference>
<dbReference type="InterPro" id="IPR026777">
    <property type="entry name" value="PRM1"/>
</dbReference>
<keyword evidence="7 11" id="KW-0184">Conjugation</keyword>
<evidence type="ECO:0000256" key="5">
    <source>
        <dbReference type="ARBA" id="ARBA00022475"/>
    </source>
</evidence>
<evidence type="ECO:0000313" key="13">
    <source>
        <dbReference type="Proteomes" id="UP000189580"/>
    </source>
</evidence>
<evidence type="ECO:0000256" key="1">
    <source>
        <dbReference type="ARBA" id="ARBA00002512"/>
    </source>
</evidence>
<sequence>MSTVQQLALMSCSSAQSAMTSAMNLPQTLTNTANSLISMGIDESVAGLLATLRLLIIGVQNLVIFSLDMWVGTYACLAVSLIDGTITNVANATESIISFTNNELQSVTADLETGLDDISSALNDVAAFVSDMESFFSGDSDGISKVNLSINSLKNLQIPTSINLKLNDLKDNLPSYDTVKTAVENEIKEPFTLLYNQLNDTIRESINFRPAPFTASPQNSSIYCTPQQINTLFNEISHDIDVLLKAFLITMAVMVVLICVPVAYQEYSKLRWLNTCADLKSDRIKTSTKQANLIIINMAMNRWTVRLQDMVARVVESDNNKAMSRWLIDYVTYHPMFNCLVIGLLGILVVILQFSLLAIIKRELPKLGSQVSNIESNFAHAINQQLTSWVNSTNNAINDTEASINSNLFGWVDTGTTSINNTLTQFQKSMNTALNETFQGTPLYDAVSSVVQCVIGGKISEAIEGLTWVHNEAHVTLPRISPSLVLGPTNNTIVGNQTLTRIQGSSLFPIDHVVFLDSGISDVSQSIDTVVNALIGTYTKSLMVELYVSISLIAIWLSFAIIALLYCYVKAVKSESHPSHDMSESVKGESNIPPLPAANPCPGYFENVIEEGWRYNWFHPPSFLAGNLYKNSPLASPASTTVPRPPPLPTPVAFMETRPLSVRLKHSSMVRYSTKADSDYLKD</sequence>
<name>A0A167CC53_9ASCO</name>
<keyword evidence="10" id="KW-0325">Glycoprotein</keyword>
<comment type="function">
    <text evidence="1 11">Involved in cell fusion during mating by stabilizing the plasma membrane fusion event.</text>
</comment>
<dbReference type="KEGG" id="slb:AWJ20_4307"/>
<proteinExistence type="inferred from homology"/>
<evidence type="ECO:0000256" key="4">
    <source>
        <dbReference type="ARBA" id="ARBA00017621"/>
    </source>
</evidence>
<keyword evidence="13" id="KW-1185">Reference proteome</keyword>
<comment type="similarity">
    <text evidence="3 11">Belongs to the PRM1 family.</text>
</comment>
<dbReference type="GO" id="GO:0005886">
    <property type="term" value="C:plasma membrane"/>
    <property type="evidence" value="ECO:0007669"/>
    <property type="project" value="UniProtKB-SubCell"/>
</dbReference>
<dbReference type="EMBL" id="CP014500">
    <property type="protein sequence ID" value="ANB11492.1"/>
    <property type="molecule type" value="Genomic_DNA"/>
</dbReference>
<dbReference type="RefSeq" id="XP_018733969.1">
    <property type="nucleotide sequence ID" value="XM_018881373.1"/>
</dbReference>
<gene>
    <name evidence="12" type="primary">PRM1</name>
    <name evidence="12" type="ORF">AWJ20_4307</name>
</gene>
<dbReference type="OrthoDB" id="5356111at2759"/>
<dbReference type="GO" id="GO:0043332">
    <property type="term" value="C:mating projection tip"/>
    <property type="evidence" value="ECO:0007669"/>
    <property type="project" value="UniProtKB-UniRule"/>
</dbReference>
<dbReference type="Proteomes" id="UP000189580">
    <property type="component" value="Chromosome c"/>
</dbReference>
<evidence type="ECO:0000256" key="8">
    <source>
        <dbReference type="ARBA" id="ARBA00022989"/>
    </source>
</evidence>
<dbReference type="GeneID" id="30036425"/>
<dbReference type="AlphaFoldDB" id="A0A167CC53"/>
<evidence type="ECO:0000256" key="9">
    <source>
        <dbReference type="ARBA" id="ARBA00023136"/>
    </source>
</evidence>
<comment type="caution">
    <text evidence="11">Lacks conserved residue(s) required for the propagation of feature annotation.</text>
</comment>
<evidence type="ECO:0000256" key="11">
    <source>
        <dbReference type="RuleBase" id="RU366035"/>
    </source>
</evidence>
<dbReference type="GO" id="GO:0032220">
    <property type="term" value="P:plasma membrane fusion involved in cytogamy"/>
    <property type="evidence" value="ECO:0007669"/>
    <property type="project" value="TreeGrafter"/>
</dbReference>
<keyword evidence="8 11" id="KW-1133">Transmembrane helix</keyword>
<keyword evidence="6 11" id="KW-0812">Transmembrane</keyword>
<organism evidence="12 13">
    <name type="scientific">Sugiyamaella lignohabitans</name>
    <dbReference type="NCBI Taxonomy" id="796027"/>
    <lineage>
        <taxon>Eukaryota</taxon>
        <taxon>Fungi</taxon>
        <taxon>Dikarya</taxon>
        <taxon>Ascomycota</taxon>
        <taxon>Saccharomycotina</taxon>
        <taxon>Dipodascomycetes</taxon>
        <taxon>Dipodascales</taxon>
        <taxon>Trichomonascaceae</taxon>
        <taxon>Sugiyamaella</taxon>
    </lineage>
</organism>
<evidence type="ECO:0000313" key="12">
    <source>
        <dbReference type="EMBL" id="ANB11492.1"/>
    </source>
</evidence>
<evidence type="ECO:0000256" key="3">
    <source>
        <dbReference type="ARBA" id="ARBA00010780"/>
    </source>
</evidence>
<evidence type="ECO:0000256" key="6">
    <source>
        <dbReference type="ARBA" id="ARBA00022692"/>
    </source>
</evidence>
<feature type="transmembrane region" description="Helical" evidence="11">
    <location>
        <begin position="546"/>
        <end position="566"/>
    </location>
</feature>
<accession>A0A167CC53</accession>
<protein>
    <recommendedName>
        <fullName evidence="4 11">Plasma membrane fusion protein PRM1</fullName>
    </recommendedName>
</protein>
<feature type="transmembrane region" description="Helical" evidence="11">
    <location>
        <begin position="242"/>
        <end position="264"/>
    </location>
</feature>